<dbReference type="OrthoDB" id="5389416at2"/>
<keyword evidence="6" id="KW-0812">Transmembrane</keyword>
<feature type="domain" description="HAMP" evidence="8">
    <location>
        <begin position="498"/>
        <end position="550"/>
    </location>
</feature>
<comment type="subcellular location">
    <subcellularLocation>
        <location evidence="1">Membrane</location>
    </subcellularLocation>
</comment>
<keyword evidence="2 4" id="KW-0807">Transducer</keyword>
<dbReference type="PROSITE" id="PS50885">
    <property type="entry name" value="HAMP"/>
    <property type="match status" value="1"/>
</dbReference>
<dbReference type="PANTHER" id="PTHR32089">
    <property type="entry name" value="METHYL-ACCEPTING CHEMOTAXIS PROTEIN MCPB"/>
    <property type="match status" value="1"/>
</dbReference>
<dbReference type="HOGENOM" id="CLU_000445_107_27_7"/>
<evidence type="ECO:0000256" key="5">
    <source>
        <dbReference type="SAM" id="MobiDB-lite"/>
    </source>
</evidence>
<evidence type="ECO:0000259" key="7">
    <source>
        <dbReference type="PROSITE" id="PS50111"/>
    </source>
</evidence>
<proteinExistence type="inferred from homology"/>
<dbReference type="CDD" id="cd11386">
    <property type="entry name" value="MCP_signal"/>
    <property type="match status" value="1"/>
</dbReference>
<keyword evidence="6" id="KW-1133">Transmembrane helix</keyword>
<protein>
    <submittedName>
        <fullName evidence="9">Methyl-accepting chemotaxis sensory transducer, class 40H</fullName>
    </submittedName>
</protein>
<dbReference type="GO" id="GO:0007165">
    <property type="term" value="P:signal transduction"/>
    <property type="evidence" value="ECO:0007669"/>
    <property type="project" value="UniProtKB-KW"/>
</dbReference>
<dbReference type="GO" id="GO:0006935">
    <property type="term" value="P:chemotaxis"/>
    <property type="evidence" value="ECO:0007669"/>
    <property type="project" value="UniProtKB-ARBA"/>
</dbReference>
<dbReference type="PROSITE" id="PS50111">
    <property type="entry name" value="CHEMOTAXIS_TRANSDUC_2"/>
    <property type="match status" value="1"/>
</dbReference>
<sequence length="827" mass="88444">MTIKTKLFANMFLTIAGILIIAGFSLGGMRFVQSKLAVLTEKSTPYQLKTIELQRAVQEHTSNLLKLATATTAQELTAARGELEKTLADVKSLSTELSSFKGSNTADGAEKQHLDELASITAELVRTVDEKLKARDEAKKADTETKGKLQQIGQKLKEMDGAMKKLQKGSMGQLSTSNESVKQISQRVKIVQATMNSINDVKISLLEIAAAENKAGVTVARSHFTVASRWITTGALAKAEKDSAAVKSLIDGIGEITKQVTGAGGLIETKNALLATPTDDLRKQFSETNASAMQKLAQMTVLMGDLVEKAAETNTSENKRFEESLKGSESASTVMGMNSDLVGIGGDIRSLTKELFDADNPQELDTIRSELEQEFAQADGVRNRMRSGKKGQELRQLGQVTAALQDIRGLLLAKDGVVAKLKHSLEVTRQAQALNEKLKGVVAAQREEGKKGMSSAQQEQSKAVKSVNRVFKTSITSVTIIALAVLVLGIVFSTGLVRSITAPIKELTSISEKFGNGDFSSRLDEKRKDEFGTLAVHFNQATVKLKEITSQIRGAIGNLAHSANALTTTAEELSAGARQQATQTDQSASAMIEMSQTIQDVARNAHEAAAETKNTLLLAANGQKTVGETVRGMEEIASSVKETADTIRQLGENSARIGSVVDVINEIADQTNLLALNAAIEAARAGDAGMGFAVVADEVRKLAEKTAESTKEIAQMVAQIQANTSKSVVAMEKGTVKVEEGMQRATEANRSLDEIVNASDKGVAMVQTIATASEEQSAVAAEVSTSMEHIASITRAAETSTNDITRSAEELNRLAEDLNNMAAWFKV</sequence>
<dbReference type="eggNOG" id="COG0840">
    <property type="taxonomic scope" value="Bacteria"/>
</dbReference>
<evidence type="ECO:0000259" key="8">
    <source>
        <dbReference type="PROSITE" id="PS50885"/>
    </source>
</evidence>
<gene>
    <name evidence="9" type="primary">mcp40H-3</name>
    <name evidence="9" type="ordered locus">Geob_1354</name>
</gene>
<dbReference type="InterPro" id="IPR003660">
    <property type="entry name" value="HAMP_dom"/>
</dbReference>
<dbReference type="SMART" id="SM00283">
    <property type="entry name" value="MA"/>
    <property type="match status" value="1"/>
</dbReference>
<dbReference type="SMART" id="SM00304">
    <property type="entry name" value="HAMP"/>
    <property type="match status" value="2"/>
</dbReference>
<dbReference type="Gene3D" id="1.10.287.950">
    <property type="entry name" value="Methyl-accepting chemotaxis protein"/>
    <property type="match status" value="1"/>
</dbReference>
<feature type="compositionally biased region" description="Basic and acidic residues" evidence="5">
    <location>
        <begin position="313"/>
        <end position="326"/>
    </location>
</feature>
<dbReference type="Pfam" id="PF00672">
    <property type="entry name" value="HAMP"/>
    <property type="match status" value="1"/>
</dbReference>
<feature type="transmembrane region" description="Helical" evidence="6">
    <location>
        <begin position="7"/>
        <end position="26"/>
    </location>
</feature>
<dbReference type="CDD" id="cd06225">
    <property type="entry name" value="HAMP"/>
    <property type="match status" value="1"/>
</dbReference>
<evidence type="ECO:0000313" key="10">
    <source>
        <dbReference type="Proteomes" id="UP000007721"/>
    </source>
</evidence>
<feature type="region of interest" description="Disordered" evidence="5">
    <location>
        <begin position="313"/>
        <end position="332"/>
    </location>
</feature>
<evidence type="ECO:0000256" key="2">
    <source>
        <dbReference type="ARBA" id="ARBA00023224"/>
    </source>
</evidence>
<dbReference type="Pfam" id="PF00015">
    <property type="entry name" value="MCPsignal"/>
    <property type="match status" value="1"/>
</dbReference>
<evidence type="ECO:0000256" key="4">
    <source>
        <dbReference type="PROSITE-ProRule" id="PRU00284"/>
    </source>
</evidence>
<evidence type="ECO:0000256" key="1">
    <source>
        <dbReference type="ARBA" id="ARBA00004370"/>
    </source>
</evidence>
<reference evidence="9 10" key="1">
    <citation type="submission" date="2009-01" db="EMBL/GenBank/DDBJ databases">
        <title>Complete sequence of Geobacter sp. FRC-32.</title>
        <authorList>
            <consortium name="US DOE Joint Genome Institute"/>
            <person name="Lucas S."/>
            <person name="Copeland A."/>
            <person name="Lapidus A."/>
            <person name="Glavina del Rio T."/>
            <person name="Dalin E."/>
            <person name="Tice H."/>
            <person name="Bruce D."/>
            <person name="Goodwin L."/>
            <person name="Pitluck S."/>
            <person name="Saunders E."/>
            <person name="Brettin T."/>
            <person name="Detter J.C."/>
            <person name="Han C."/>
            <person name="Larimer F."/>
            <person name="Land M."/>
            <person name="Hauser L."/>
            <person name="Kyrpides N."/>
            <person name="Ovchinnikova G."/>
            <person name="Kostka J."/>
            <person name="Richardson P."/>
        </authorList>
    </citation>
    <scope>NUCLEOTIDE SEQUENCE [LARGE SCALE GENOMIC DNA]</scope>
    <source>
        <strain evidence="10">DSM 22248 / JCM 15807 / FRC-32</strain>
    </source>
</reference>
<dbReference type="Proteomes" id="UP000007721">
    <property type="component" value="Chromosome"/>
</dbReference>
<feature type="domain" description="Methyl-accepting transducer" evidence="7">
    <location>
        <begin position="555"/>
        <end position="791"/>
    </location>
</feature>
<dbReference type="STRING" id="316067.Geob_1354"/>
<dbReference type="KEGG" id="geo:Geob_1354"/>
<dbReference type="GO" id="GO:0016020">
    <property type="term" value="C:membrane"/>
    <property type="evidence" value="ECO:0007669"/>
    <property type="project" value="UniProtKB-SubCell"/>
</dbReference>
<dbReference type="SUPFAM" id="SSF58104">
    <property type="entry name" value="Methyl-accepting chemotaxis protein (MCP) signaling domain"/>
    <property type="match status" value="1"/>
</dbReference>
<feature type="transmembrane region" description="Helical" evidence="6">
    <location>
        <begin position="475"/>
        <end position="497"/>
    </location>
</feature>
<evidence type="ECO:0000313" key="9">
    <source>
        <dbReference type="EMBL" id="ACM19714.1"/>
    </source>
</evidence>
<dbReference type="PANTHER" id="PTHR32089:SF112">
    <property type="entry name" value="LYSOZYME-LIKE PROTEIN-RELATED"/>
    <property type="match status" value="1"/>
</dbReference>
<evidence type="ECO:0000256" key="6">
    <source>
        <dbReference type="SAM" id="Phobius"/>
    </source>
</evidence>
<name>B9M4I8_GEODF</name>
<organism evidence="9 10">
    <name type="scientific">Geotalea daltonii (strain DSM 22248 / JCM 15807 / FRC-32)</name>
    <name type="common">Geobacter daltonii</name>
    <dbReference type="NCBI Taxonomy" id="316067"/>
    <lineage>
        <taxon>Bacteria</taxon>
        <taxon>Pseudomonadati</taxon>
        <taxon>Thermodesulfobacteriota</taxon>
        <taxon>Desulfuromonadia</taxon>
        <taxon>Geobacterales</taxon>
        <taxon>Geobacteraceae</taxon>
        <taxon>Geotalea</taxon>
    </lineage>
</organism>
<dbReference type="AlphaFoldDB" id="B9M4I8"/>
<keyword evidence="6" id="KW-0472">Membrane</keyword>
<evidence type="ECO:0000256" key="3">
    <source>
        <dbReference type="ARBA" id="ARBA00029447"/>
    </source>
</evidence>
<dbReference type="EMBL" id="CP001390">
    <property type="protein sequence ID" value="ACM19714.1"/>
    <property type="molecule type" value="Genomic_DNA"/>
</dbReference>
<dbReference type="InterPro" id="IPR004089">
    <property type="entry name" value="MCPsignal_dom"/>
</dbReference>
<keyword evidence="10" id="KW-1185">Reference proteome</keyword>
<comment type="similarity">
    <text evidence="3">Belongs to the methyl-accepting chemotaxis (MCP) protein family.</text>
</comment>
<accession>B9M4I8</accession>
<dbReference type="FunFam" id="1.10.287.950:FF:000001">
    <property type="entry name" value="Methyl-accepting chemotaxis sensory transducer"/>
    <property type="match status" value="1"/>
</dbReference>
<dbReference type="RefSeq" id="WP_012646443.1">
    <property type="nucleotide sequence ID" value="NC_011979.1"/>
</dbReference>